<protein>
    <recommendedName>
        <fullName evidence="4">Lipoprotein LprG</fullName>
    </recommendedName>
</protein>
<gene>
    <name evidence="2" type="ORF">Vau01_070150</name>
</gene>
<keyword evidence="3" id="KW-1185">Reference proteome</keyword>
<feature type="signal peptide" evidence="1">
    <location>
        <begin position="1"/>
        <end position="17"/>
    </location>
</feature>
<accession>A0A8J4E2Y9</accession>
<name>A0A8J4E2Y9_9ACTN</name>
<comment type="caution">
    <text evidence="2">The sequence shown here is derived from an EMBL/GenBank/DDBJ whole genome shotgun (WGS) entry which is preliminary data.</text>
</comment>
<evidence type="ECO:0000256" key="1">
    <source>
        <dbReference type="SAM" id="SignalP"/>
    </source>
</evidence>
<feature type="chain" id="PRO_5039458239" description="Lipoprotein LprG" evidence="1">
    <location>
        <begin position="18"/>
        <end position="254"/>
    </location>
</feature>
<organism evidence="2 3">
    <name type="scientific">Virgisporangium aurantiacum</name>
    <dbReference type="NCBI Taxonomy" id="175570"/>
    <lineage>
        <taxon>Bacteria</taxon>
        <taxon>Bacillati</taxon>
        <taxon>Actinomycetota</taxon>
        <taxon>Actinomycetes</taxon>
        <taxon>Micromonosporales</taxon>
        <taxon>Micromonosporaceae</taxon>
        <taxon>Virgisporangium</taxon>
    </lineage>
</organism>
<dbReference type="Proteomes" id="UP000612585">
    <property type="component" value="Unassembled WGS sequence"/>
</dbReference>
<reference evidence="2" key="1">
    <citation type="submission" date="2021-01" db="EMBL/GenBank/DDBJ databases">
        <title>Whole genome shotgun sequence of Virgisporangium aurantiacum NBRC 16421.</title>
        <authorList>
            <person name="Komaki H."/>
            <person name="Tamura T."/>
        </authorList>
    </citation>
    <scope>NUCLEOTIDE SEQUENCE</scope>
    <source>
        <strain evidence="2">NBRC 16421</strain>
    </source>
</reference>
<dbReference type="EMBL" id="BOPG01000047">
    <property type="protein sequence ID" value="GIJ59499.1"/>
    <property type="molecule type" value="Genomic_DNA"/>
</dbReference>
<dbReference type="Gene3D" id="2.50.20.20">
    <property type="match status" value="1"/>
</dbReference>
<evidence type="ECO:0000313" key="2">
    <source>
        <dbReference type="EMBL" id="GIJ59499.1"/>
    </source>
</evidence>
<evidence type="ECO:0000313" key="3">
    <source>
        <dbReference type="Proteomes" id="UP000612585"/>
    </source>
</evidence>
<dbReference type="PROSITE" id="PS51257">
    <property type="entry name" value="PROKAR_LIPOPROTEIN"/>
    <property type="match status" value="1"/>
</dbReference>
<proteinExistence type="predicted"/>
<evidence type="ECO:0008006" key="4">
    <source>
        <dbReference type="Google" id="ProtNLM"/>
    </source>
</evidence>
<sequence>MRVIRMFAALITALALVGGCGSRGVVSSTPRSPADPKEQLLAGIKALNSATFRIAGSSTLNSVSSTSEGVADPGRRAMRLTQSASAAAGKATKTDVVVLGTDVYLRFDVPALPGVPSGRWAHIDGRRLTSFRAVGVGGPDDLSGKLALVSALTSIERTGPDELRGTVDLSTGGSVLPEVAGALGDGLKNAQWQARFGPQGRLTWVSVTVPASGGIPAITTDTTYSGFGEPVVVDRPSAGDIVEAPENVYKLLGQ</sequence>
<keyword evidence="1" id="KW-0732">Signal</keyword>
<dbReference type="RefSeq" id="WP_204001896.1">
    <property type="nucleotide sequence ID" value="NZ_BOPG01000047.1"/>
</dbReference>
<dbReference type="AlphaFoldDB" id="A0A8J4E2Y9"/>